<evidence type="ECO:0000259" key="4">
    <source>
        <dbReference type="PROSITE" id="PS50887"/>
    </source>
</evidence>
<dbReference type="Gene3D" id="3.30.70.270">
    <property type="match status" value="1"/>
</dbReference>
<dbReference type="SMART" id="SM00267">
    <property type="entry name" value="GGDEF"/>
    <property type="match status" value="1"/>
</dbReference>
<comment type="caution">
    <text evidence="5">The sequence shown here is derived from an EMBL/GenBank/DDBJ whole genome shotgun (WGS) entry which is preliminary data.</text>
</comment>
<dbReference type="EC" id="2.7.7.65" evidence="1"/>
<feature type="domain" description="GGDEF" evidence="4">
    <location>
        <begin position="280"/>
        <end position="412"/>
    </location>
</feature>
<dbReference type="GO" id="GO:0052621">
    <property type="term" value="F:diguanylate cyclase activity"/>
    <property type="evidence" value="ECO:0007669"/>
    <property type="project" value="UniProtKB-EC"/>
</dbReference>
<dbReference type="PROSITE" id="PS50887">
    <property type="entry name" value="GGDEF"/>
    <property type="match status" value="1"/>
</dbReference>
<feature type="coiled-coil region" evidence="3">
    <location>
        <begin position="38"/>
        <end position="65"/>
    </location>
</feature>
<dbReference type="PANTHER" id="PTHR45138:SF9">
    <property type="entry name" value="DIGUANYLATE CYCLASE DGCM-RELATED"/>
    <property type="match status" value="1"/>
</dbReference>
<dbReference type="OrthoDB" id="9779960at2"/>
<evidence type="ECO:0000256" key="2">
    <source>
        <dbReference type="ARBA" id="ARBA00034247"/>
    </source>
</evidence>
<dbReference type="RefSeq" id="WP_113893274.1">
    <property type="nucleotide sequence ID" value="NZ_CP182882.1"/>
</dbReference>
<keyword evidence="3" id="KW-0175">Coiled coil</keyword>
<evidence type="ECO:0000256" key="3">
    <source>
        <dbReference type="SAM" id="Coils"/>
    </source>
</evidence>
<dbReference type="InterPro" id="IPR029787">
    <property type="entry name" value="Nucleotide_cyclase"/>
</dbReference>
<reference evidence="5 6" key="1">
    <citation type="submission" date="2017-10" db="EMBL/GenBank/DDBJ databases">
        <title>Genomics of the genus Arcobacter.</title>
        <authorList>
            <person name="Perez-Cataluna A."/>
            <person name="Figueras M.J."/>
        </authorList>
    </citation>
    <scope>NUCLEOTIDE SEQUENCE [LARGE SCALE GENOMIC DNA]</scope>
    <source>
        <strain evidence="5 6">CECT 9230</strain>
    </source>
</reference>
<evidence type="ECO:0000313" key="6">
    <source>
        <dbReference type="Proteomes" id="UP000252669"/>
    </source>
</evidence>
<gene>
    <name evidence="5" type="ORF">CRU91_03045</name>
</gene>
<dbReference type="NCBIfam" id="TIGR00254">
    <property type="entry name" value="GGDEF"/>
    <property type="match status" value="1"/>
</dbReference>
<comment type="catalytic activity">
    <reaction evidence="2">
        <text>2 GTP = 3',3'-c-di-GMP + 2 diphosphate</text>
        <dbReference type="Rhea" id="RHEA:24898"/>
        <dbReference type="ChEBI" id="CHEBI:33019"/>
        <dbReference type="ChEBI" id="CHEBI:37565"/>
        <dbReference type="ChEBI" id="CHEBI:58805"/>
        <dbReference type="EC" id="2.7.7.65"/>
    </reaction>
</comment>
<dbReference type="InterPro" id="IPR050469">
    <property type="entry name" value="Diguanylate_Cyclase"/>
</dbReference>
<accession>A0A366MUP8</accession>
<evidence type="ECO:0000256" key="1">
    <source>
        <dbReference type="ARBA" id="ARBA00012528"/>
    </source>
</evidence>
<dbReference type="CDD" id="cd01949">
    <property type="entry name" value="GGDEF"/>
    <property type="match status" value="1"/>
</dbReference>
<name>A0A366MUP8_9BACT</name>
<dbReference type="EMBL" id="PDKB01000004">
    <property type="protein sequence ID" value="RBQ29593.1"/>
    <property type="molecule type" value="Genomic_DNA"/>
</dbReference>
<dbReference type="AlphaFoldDB" id="A0A366MUP8"/>
<dbReference type="SUPFAM" id="SSF55073">
    <property type="entry name" value="Nucleotide cyclase"/>
    <property type="match status" value="1"/>
</dbReference>
<dbReference type="PANTHER" id="PTHR45138">
    <property type="entry name" value="REGULATORY COMPONENTS OF SENSORY TRANSDUCTION SYSTEM"/>
    <property type="match status" value="1"/>
</dbReference>
<proteinExistence type="predicted"/>
<dbReference type="InterPro" id="IPR000160">
    <property type="entry name" value="GGDEF_dom"/>
</dbReference>
<dbReference type="Pfam" id="PF00990">
    <property type="entry name" value="GGDEF"/>
    <property type="match status" value="1"/>
</dbReference>
<evidence type="ECO:0000313" key="5">
    <source>
        <dbReference type="EMBL" id="RBQ29593.1"/>
    </source>
</evidence>
<dbReference type="Proteomes" id="UP000252669">
    <property type="component" value="Unassembled WGS sequence"/>
</dbReference>
<sequence length="415" mass="48691">MKDIKEITKNTLSSLKDKRLPATPENYFLEFVAQAKLLNNQFDDIKILNDALKSLTNDEKKILNNESIFQIIKILSKRATNDELKSLISTFSELLAPSINFELKEDIEDFILVLLKNPKNITTRESINKIKEFAQKRIDADRRVLKEKTNDIIKLTSLMSRYYDKTLSDSDSSNEEIQKIKDDLVKLEISDYSKRELIIVQKKLIDTIYRLENSLQENNRILSTNIDKFKLLHKQIEELEKELKVAKEEYHFDFLTGILNRRAYDNEAKKMEKQYFIFDTNFAVVFFDIDHFKKINDNFGHICGDEILKSFAIILKDLTRKEDVVARYGGEEFVALINFRDKIEVKRYIKRVKNTFLNSTFIYKDYKINITFSAGVTFRNNYNSIEEAHNKADELLYQAKKAGRDKTIFDSGEIV</sequence>
<organism evidence="5 6">
    <name type="scientific">Aliarcobacter vitoriensis</name>
    <dbReference type="NCBI Taxonomy" id="2011099"/>
    <lineage>
        <taxon>Bacteria</taxon>
        <taxon>Pseudomonadati</taxon>
        <taxon>Campylobacterota</taxon>
        <taxon>Epsilonproteobacteria</taxon>
        <taxon>Campylobacterales</taxon>
        <taxon>Arcobacteraceae</taxon>
        <taxon>Aliarcobacter</taxon>
    </lineage>
</organism>
<keyword evidence="6" id="KW-1185">Reference proteome</keyword>
<protein>
    <recommendedName>
        <fullName evidence="1">diguanylate cyclase</fullName>
        <ecNumber evidence="1">2.7.7.65</ecNumber>
    </recommendedName>
</protein>
<dbReference type="FunFam" id="3.30.70.270:FF:000001">
    <property type="entry name" value="Diguanylate cyclase domain protein"/>
    <property type="match status" value="1"/>
</dbReference>
<dbReference type="InterPro" id="IPR043128">
    <property type="entry name" value="Rev_trsase/Diguanyl_cyclase"/>
</dbReference>